<dbReference type="PANTHER" id="PTHR43133">
    <property type="entry name" value="RNA POLYMERASE ECF-TYPE SIGMA FACTO"/>
    <property type="match status" value="1"/>
</dbReference>
<dbReference type="InterPro" id="IPR013325">
    <property type="entry name" value="RNA_pol_sigma_r2"/>
</dbReference>
<dbReference type="AlphaFoldDB" id="A0A8J4AMG6"/>
<keyword evidence="3" id="KW-0731">Sigma factor</keyword>
<evidence type="ECO:0000256" key="3">
    <source>
        <dbReference type="ARBA" id="ARBA00023082"/>
    </source>
</evidence>
<dbReference type="Pfam" id="PF04542">
    <property type="entry name" value="Sigma70_r2"/>
    <property type="match status" value="1"/>
</dbReference>
<dbReference type="InterPro" id="IPR014325">
    <property type="entry name" value="RNA_pol_sigma-E_actinobac"/>
</dbReference>
<protein>
    <recommendedName>
        <fullName evidence="11">SigE family RNA polymerase sigma factor</fullName>
    </recommendedName>
</protein>
<dbReference type="GO" id="GO:0006352">
    <property type="term" value="P:DNA-templated transcription initiation"/>
    <property type="evidence" value="ECO:0007669"/>
    <property type="project" value="InterPro"/>
</dbReference>
<evidence type="ECO:0000256" key="6">
    <source>
        <dbReference type="SAM" id="MobiDB-lite"/>
    </source>
</evidence>
<evidence type="ECO:0000259" key="7">
    <source>
        <dbReference type="Pfam" id="PF04542"/>
    </source>
</evidence>
<dbReference type="SUPFAM" id="SSF88659">
    <property type="entry name" value="Sigma3 and sigma4 domains of RNA polymerase sigma factors"/>
    <property type="match status" value="1"/>
</dbReference>
<dbReference type="InterPro" id="IPR014284">
    <property type="entry name" value="RNA_pol_sigma-70_dom"/>
</dbReference>
<dbReference type="SUPFAM" id="SSF88946">
    <property type="entry name" value="Sigma2 domain of RNA polymerase sigma factors"/>
    <property type="match status" value="1"/>
</dbReference>
<dbReference type="Gene3D" id="1.10.10.10">
    <property type="entry name" value="Winged helix-like DNA-binding domain superfamily/Winged helix DNA-binding domain"/>
    <property type="match status" value="1"/>
</dbReference>
<proteinExistence type="inferred from homology"/>
<evidence type="ECO:0000256" key="5">
    <source>
        <dbReference type="ARBA" id="ARBA00023163"/>
    </source>
</evidence>
<dbReference type="GO" id="GO:0003677">
    <property type="term" value="F:DNA binding"/>
    <property type="evidence" value="ECO:0007669"/>
    <property type="project" value="UniProtKB-KW"/>
</dbReference>
<evidence type="ECO:0000313" key="9">
    <source>
        <dbReference type="EMBL" id="GIL31518.1"/>
    </source>
</evidence>
<dbReference type="InterPro" id="IPR007627">
    <property type="entry name" value="RNA_pol_sigma70_r2"/>
</dbReference>
<dbReference type="Gene3D" id="1.10.1740.10">
    <property type="match status" value="1"/>
</dbReference>
<dbReference type="Proteomes" id="UP000614996">
    <property type="component" value="Unassembled WGS sequence"/>
</dbReference>
<feature type="region of interest" description="Disordered" evidence="6">
    <location>
        <begin position="1"/>
        <end position="35"/>
    </location>
</feature>
<evidence type="ECO:0008006" key="11">
    <source>
        <dbReference type="Google" id="ProtNLM"/>
    </source>
</evidence>
<keyword evidence="2" id="KW-0805">Transcription regulation</keyword>
<accession>A0A8J4AMG6</accession>
<dbReference type="CDD" id="cd06171">
    <property type="entry name" value="Sigma70_r4"/>
    <property type="match status" value="1"/>
</dbReference>
<evidence type="ECO:0000259" key="8">
    <source>
        <dbReference type="Pfam" id="PF04545"/>
    </source>
</evidence>
<evidence type="ECO:0000313" key="10">
    <source>
        <dbReference type="Proteomes" id="UP000614996"/>
    </source>
</evidence>
<keyword evidence="10" id="KW-1185">Reference proteome</keyword>
<dbReference type="InterPro" id="IPR036388">
    <property type="entry name" value="WH-like_DNA-bd_sf"/>
</dbReference>
<comment type="caution">
    <text evidence="9">The sequence shown here is derived from an EMBL/GenBank/DDBJ whole genome shotgun (WGS) entry which is preliminary data.</text>
</comment>
<feature type="domain" description="RNA polymerase sigma-70 region 2" evidence="7">
    <location>
        <begin position="40"/>
        <end position="106"/>
    </location>
</feature>
<sequence length="199" mass="22523">MSADRAAPGDRGEPGDGVPDRAAPAGPGADEPDDAYEDFYRRRSQALLRYGYVLAGNPHDAADLVQEAFARLRVSWRRVRRRTDPEAYVRTTMVRLHISRWRRLRRERVVAEPPEPVEEDVALRRVADDRGLWAQLAVLPPRQRAVLVLRYHDDRSDDEIADILGVARVTVRTQAHRALAKLRAAWAPAAEPQKVVEGR</sequence>
<dbReference type="NCBIfam" id="TIGR02937">
    <property type="entry name" value="sigma70-ECF"/>
    <property type="match status" value="1"/>
</dbReference>
<feature type="domain" description="RNA polymerase sigma-70 region 4" evidence="8">
    <location>
        <begin position="136"/>
        <end position="184"/>
    </location>
</feature>
<keyword evidence="4" id="KW-0238">DNA-binding</keyword>
<evidence type="ECO:0000256" key="2">
    <source>
        <dbReference type="ARBA" id="ARBA00023015"/>
    </source>
</evidence>
<evidence type="ECO:0000256" key="4">
    <source>
        <dbReference type="ARBA" id="ARBA00023125"/>
    </source>
</evidence>
<dbReference type="GO" id="GO:0016987">
    <property type="term" value="F:sigma factor activity"/>
    <property type="evidence" value="ECO:0007669"/>
    <property type="project" value="UniProtKB-KW"/>
</dbReference>
<keyword evidence="5" id="KW-0804">Transcription</keyword>
<comment type="similarity">
    <text evidence="1">Belongs to the sigma-70 factor family. ECF subfamily.</text>
</comment>
<dbReference type="PANTHER" id="PTHR43133:SF50">
    <property type="entry name" value="ECF RNA POLYMERASE SIGMA FACTOR SIGM"/>
    <property type="match status" value="1"/>
</dbReference>
<dbReference type="InterPro" id="IPR039425">
    <property type="entry name" value="RNA_pol_sigma-70-like"/>
</dbReference>
<name>A0A8J4AMG6_9ACTN</name>
<dbReference type="RefSeq" id="WP_207129096.1">
    <property type="nucleotide sequence ID" value="NZ_BOPO01000147.1"/>
</dbReference>
<dbReference type="InterPro" id="IPR013324">
    <property type="entry name" value="RNA_pol_sigma_r3/r4-like"/>
</dbReference>
<gene>
    <name evidence="9" type="ORF">NUM_67720</name>
</gene>
<reference evidence="10" key="1">
    <citation type="journal article" date="2021" name="Int. J. Syst. Evol. Microbiol.">
        <title>Actinocatenispora comari sp. nov., an endophytic actinomycete isolated from aerial parts of Comarum salesowianum.</title>
        <authorList>
            <person name="Oyunbileg N."/>
            <person name="Iizaka Y."/>
            <person name="Hamada M."/>
            <person name="Davaapurev B.O."/>
            <person name="Fukumoto A."/>
            <person name="Tsetseg B."/>
            <person name="Kato F."/>
            <person name="Tamura T."/>
            <person name="Batkhuu J."/>
            <person name="Anzai Y."/>
        </authorList>
    </citation>
    <scope>NUCLEOTIDE SEQUENCE [LARGE SCALE GENOMIC DNA]</scope>
    <source>
        <strain evidence="10">NUM-2625</strain>
    </source>
</reference>
<feature type="compositionally biased region" description="Low complexity" evidence="6">
    <location>
        <begin position="16"/>
        <end position="29"/>
    </location>
</feature>
<dbReference type="Pfam" id="PF04545">
    <property type="entry name" value="Sigma70_r4"/>
    <property type="match status" value="1"/>
</dbReference>
<dbReference type="NCBIfam" id="TIGR02983">
    <property type="entry name" value="SigE-fam_strep"/>
    <property type="match status" value="1"/>
</dbReference>
<dbReference type="InterPro" id="IPR007630">
    <property type="entry name" value="RNA_pol_sigma70_r4"/>
</dbReference>
<dbReference type="EMBL" id="BOPO01000147">
    <property type="protein sequence ID" value="GIL31518.1"/>
    <property type="molecule type" value="Genomic_DNA"/>
</dbReference>
<organism evidence="9 10">
    <name type="scientific">Actinocatenispora comari</name>
    <dbReference type="NCBI Taxonomy" id="2807577"/>
    <lineage>
        <taxon>Bacteria</taxon>
        <taxon>Bacillati</taxon>
        <taxon>Actinomycetota</taxon>
        <taxon>Actinomycetes</taxon>
        <taxon>Micromonosporales</taxon>
        <taxon>Micromonosporaceae</taxon>
        <taxon>Actinocatenispora</taxon>
    </lineage>
</organism>
<evidence type="ECO:0000256" key="1">
    <source>
        <dbReference type="ARBA" id="ARBA00010641"/>
    </source>
</evidence>